<evidence type="ECO:0000313" key="3">
    <source>
        <dbReference type="Proteomes" id="UP000264006"/>
    </source>
</evidence>
<feature type="compositionally biased region" description="Low complexity" evidence="1">
    <location>
        <begin position="340"/>
        <end position="352"/>
    </location>
</feature>
<dbReference type="EMBL" id="CP031165">
    <property type="protein sequence ID" value="AXV05841.1"/>
    <property type="molecule type" value="Genomic_DNA"/>
</dbReference>
<organism evidence="2 3">
    <name type="scientific">Euzebya pacifica</name>
    <dbReference type="NCBI Taxonomy" id="1608957"/>
    <lineage>
        <taxon>Bacteria</taxon>
        <taxon>Bacillati</taxon>
        <taxon>Actinomycetota</taxon>
        <taxon>Nitriliruptoria</taxon>
        <taxon>Euzebyales</taxon>
    </lineage>
</organism>
<feature type="region of interest" description="Disordered" evidence="1">
    <location>
        <begin position="324"/>
        <end position="352"/>
    </location>
</feature>
<evidence type="ECO:0000256" key="1">
    <source>
        <dbReference type="SAM" id="MobiDB-lite"/>
    </source>
</evidence>
<dbReference type="CDD" id="cd00118">
    <property type="entry name" value="LysM"/>
    <property type="match status" value="1"/>
</dbReference>
<evidence type="ECO:0008006" key="4">
    <source>
        <dbReference type="Google" id="ProtNLM"/>
    </source>
</evidence>
<reference evidence="2 3" key="1">
    <citation type="submission" date="2018-09" db="EMBL/GenBank/DDBJ databases">
        <title>Complete genome sequence of Euzebya sp. DY32-46 isolated from seawater of Pacific Ocean.</title>
        <authorList>
            <person name="Xu L."/>
            <person name="Wu Y.-H."/>
            <person name="Xu X.-W."/>
        </authorList>
    </citation>
    <scope>NUCLEOTIDE SEQUENCE [LARGE SCALE GENOMIC DNA]</scope>
    <source>
        <strain evidence="2 3">DY32-46</strain>
    </source>
</reference>
<dbReference type="Proteomes" id="UP000264006">
    <property type="component" value="Chromosome"/>
</dbReference>
<dbReference type="Gene3D" id="3.10.350.10">
    <property type="entry name" value="LysM domain"/>
    <property type="match status" value="1"/>
</dbReference>
<feature type="compositionally biased region" description="Acidic residues" evidence="1">
    <location>
        <begin position="199"/>
        <end position="208"/>
    </location>
</feature>
<name>A0A346XUE4_9ACTN</name>
<dbReference type="AlphaFoldDB" id="A0A346XUE4"/>
<proteinExistence type="predicted"/>
<protein>
    <recommendedName>
        <fullName evidence="4">LysM domain-containing protein</fullName>
    </recommendedName>
</protein>
<keyword evidence="3" id="KW-1185">Reference proteome</keyword>
<sequence length="352" mass="36103">MVDDARTVRAQDPVEEPGRRAAARGAAAAATAGMLTVAPAVPAMASTPPVEAPAQDVADVLVQDLLGETPEQVAPEPAAAVAVPAVAPPSTGPVTDVIDDVGEVIGDTVDDTGEVVDEVVDVVEEVIDQVIDDPMEDVADVVDDVLPGIRPPVIIPLDGRDTEPPPRQTDTPVVVVPPVRPDTPAGGRFPTPAPPVPDPDPDPDDGVDVPERPTPPVVPVIVGSAPPPAIQGAGTTDITEDFSDLDDAVTTTPIPLGGVTTYVVRAGDSLWSIATDLLADADGEITVLDIGRAVEVIYDVNRDRIGPDPDQLAIGIVLEIPEDIVEQRGTDDDSADASTDDTAPTDADSSDG</sequence>
<evidence type="ECO:0000313" key="2">
    <source>
        <dbReference type="EMBL" id="AXV05841.1"/>
    </source>
</evidence>
<dbReference type="KEGG" id="euz:DVS28_a1141"/>
<accession>A0A346XUE4</accession>
<feature type="compositionally biased region" description="Low complexity" evidence="1">
    <location>
        <begin position="168"/>
        <end position="177"/>
    </location>
</feature>
<feature type="region of interest" description="Disordered" evidence="1">
    <location>
        <begin position="154"/>
        <end position="213"/>
    </location>
</feature>
<feature type="region of interest" description="Disordered" evidence="1">
    <location>
        <begin position="1"/>
        <end position="23"/>
    </location>
</feature>
<dbReference type="InterPro" id="IPR036779">
    <property type="entry name" value="LysM_dom_sf"/>
</dbReference>
<gene>
    <name evidence="2" type="ORF">DVS28_a1141</name>
</gene>
<dbReference type="InterPro" id="IPR018392">
    <property type="entry name" value="LysM"/>
</dbReference>